<evidence type="ECO:0000313" key="3">
    <source>
        <dbReference type="EMBL" id="CAD8672395.1"/>
    </source>
</evidence>
<dbReference type="InterPro" id="IPR027417">
    <property type="entry name" value="P-loop_NTPase"/>
</dbReference>
<evidence type="ECO:0000256" key="1">
    <source>
        <dbReference type="SAM" id="MobiDB-lite"/>
    </source>
</evidence>
<feature type="region of interest" description="Disordered" evidence="1">
    <location>
        <begin position="438"/>
        <end position="460"/>
    </location>
</feature>
<feature type="signal peptide" evidence="2">
    <location>
        <begin position="1"/>
        <end position="23"/>
    </location>
</feature>
<evidence type="ECO:0000256" key="2">
    <source>
        <dbReference type="SAM" id="SignalP"/>
    </source>
</evidence>
<dbReference type="EMBL" id="HBFA01022247">
    <property type="protein sequence ID" value="CAD8672395.1"/>
    <property type="molecule type" value="Transcribed_RNA"/>
</dbReference>
<name>A0A7S0RBE4_9CHLO</name>
<dbReference type="Gene3D" id="3.40.50.300">
    <property type="entry name" value="P-loop containing nucleotide triphosphate hydrolases"/>
    <property type="match status" value="1"/>
</dbReference>
<proteinExistence type="predicted"/>
<sequence length="460" mass="51305">MYSLIKCLMLLALASHSRIGVLGLAPLPNPASNRSTTFVLRLQKAGSSSLAHGFMPLWKNDAERDIWTKMEHDGQCGILRCTMRAGRLPAEASLNQKECGGIRATKGISRAFTDKPIYMSAMYSYTLPETLLDYKGAEFPQLLERVREYFSNFAVVSGHFKFGLHQLGHRGEFNYVTTLRDPVQRVLSQWNWWKVAPFPPRKGAPGSVHKSELKGMGLDEWLSNPEMHVYMKNNHMTRVLCGLGSEPPGQFFNEDTSGADLFPEVTEEHLKCAIRNLESHFSIVLLVEKAPPVFTDGRLAKLLGFRLPGPPVTVAPPPPPKTWEDMEDEMGRARSENATGLKHGNLDGEVVVLANSTVVHKPGRSERPPPPPAPEAPPVTPEEVAGKEKHYNKTPKGSPGQVHELTPRQEEVIVSLNELDIRLYQYAERLHEQSVERLRGLTRKGQRPAAHGWPPGKSME</sequence>
<keyword evidence="2" id="KW-0732">Signal</keyword>
<protein>
    <recommendedName>
        <fullName evidence="4">Sulfotransferase</fullName>
    </recommendedName>
</protein>
<reference evidence="3" key="1">
    <citation type="submission" date="2021-01" db="EMBL/GenBank/DDBJ databases">
        <authorList>
            <person name="Corre E."/>
            <person name="Pelletier E."/>
            <person name="Niang G."/>
            <person name="Scheremetjew M."/>
            <person name="Finn R."/>
            <person name="Kale V."/>
            <person name="Holt S."/>
            <person name="Cochrane G."/>
            <person name="Meng A."/>
            <person name="Brown T."/>
            <person name="Cohen L."/>
        </authorList>
    </citation>
    <scope>NUCLEOTIDE SEQUENCE</scope>
    <source>
        <strain evidence="3">CCMP722</strain>
    </source>
</reference>
<accession>A0A7S0RBE4</accession>
<feature type="compositionally biased region" description="Pro residues" evidence="1">
    <location>
        <begin position="368"/>
        <end position="380"/>
    </location>
</feature>
<dbReference type="PANTHER" id="PTHR32301">
    <property type="entry name" value="COUNTIN RECEPTOR CNR3-RELATED"/>
    <property type="match status" value="1"/>
</dbReference>
<dbReference type="AlphaFoldDB" id="A0A7S0RBE4"/>
<evidence type="ECO:0008006" key="4">
    <source>
        <dbReference type="Google" id="ProtNLM"/>
    </source>
</evidence>
<gene>
    <name evidence="3" type="ORF">POBO1169_LOCUS11315</name>
</gene>
<dbReference type="InterPro" id="IPR053259">
    <property type="entry name" value="Golvesin-related_Golgi"/>
</dbReference>
<dbReference type="PANTHER" id="PTHR32301:SF6">
    <property type="entry name" value="GOLVESIN-RELATED"/>
    <property type="match status" value="1"/>
</dbReference>
<organism evidence="3">
    <name type="scientific">Pyramimonas obovata</name>
    <dbReference type="NCBI Taxonomy" id="1411642"/>
    <lineage>
        <taxon>Eukaryota</taxon>
        <taxon>Viridiplantae</taxon>
        <taxon>Chlorophyta</taxon>
        <taxon>Pyramimonadophyceae</taxon>
        <taxon>Pyramimonadales</taxon>
        <taxon>Pyramimonadaceae</taxon>
        <taxon>Pyramimonas</taxon>
        <taxon>Pyramimonas incertae sedis</taxon>
    </lineage>
</organism>
<feature type="region of interest" description="Disordered" evidence="1">
    <location>
        <begin position="360"/>
        <end position="406"/>
    </location>
</feature>
<feature type="chain" id="PRO_5031136072" description="Sulfotransferase" evidence="2">
    <location>
        <begin position="24"/>
        <end position="460"/>
    </location>
</feature>